<evidence type="ECO:0000256" key="1">
    <source>
        <dbReference type="SAM" id="MobiDB-lite"/>
    </source>
</evidence>
<dbReference type="AlphaFoldDB" id="A0ABD3B8L8"/>
<protein>
    <recommendedName>
        <fullName evidence="5">GAG1At protein</fullName>
    </recommendedName>
</protein>
<feature type="compositionally biased region" description="Basic and acidic residues" evidence="1">
    <location>
        <begin position="61"/>
        <end position="75"/>
    </location>
</feature>
<keyword evidence="2" id="KW-0472">Membrane</keyword>
<organism evidence="3 4">
    <name type="scientific">Castilleja foliolosa</name>
    <dbReference type="NCBI Taxonomy" id="1961234"/>
    <lineage>
        <taxon>Eukaryota</taxon>
        <taxon>Viridiplantae</taxon>
        <taxon>Streptophyta</taxon>
        <taxon>Embryophyta</taxon>
        <taxon>Tracheophyta</taxon>
        <taxon>Spermatophyta</taxon>
        <taxon>Magnoliopsida</taxon>
        <taxon>eudicotyledons</taxon>
        <taxon>Gunneridae</taxon>
        <taxon>Pentapetalae</taxon>
        <taxon>asterids</taxon>
        <taxon>lamiids</taxon>
        <taxon>Lamiales</taxon>
        <taxon>Orobanchaceae</taxon>
        <taxon>Pedicularideae</taxon>
        <taxon>Castillejinae</taxon>
        <taxon>Castilleja</taxon>
    </lineage>
</organism>
<dbReference type="PANTHER" id="PTHR35990:SF1">
    <property type="entry name" value="GAG1AT PROTEIN"/>
    <property type="match status" value="1"/>
</dbReference>
<gene>
    <name evidence="3" type="ORF">CASFOL_042537</name>
</gene>
<proteinExistence type="predicted"/>
<keyword evidence="4" id="KW-1185">Reference proteome</keyword>
<keyword evidence="2" id="KW-0812">Transmembrane</keyword>
<feature type="region of interest" description="Disordered" evidence="1">
    <location>
        <begin position="61"/>
        <end position="84"/>
    </location>
</feature>
<feature type="transmembrane region" description="Helical" evidence="2">
    <location>
        <begin position="34"/>
        <end position="52"/>
    </location>
</feature>
<keyword evidence="2" id="KW-1133">Transmembrane helix</keyword>
<sequence>MSSDIKKPGSAAAGGGGFRSKLEHYLYSGEKKHVAAGIAIIGIICGVPWYLMTRGTKHRSHQDYLEKADKARSERLSSSSSTTR</sequence>
<dbReference type="Proteomes" id="UP001632038">
    <property type="component" value="Unassembled WGS sequence"/>
</dbReference>
<evidence type="ECO:0008006" key="5">
    <source>
        <dbReference type="Google" id="ProtNLM"/>
    </source>
</evidence>
<comment type="caution">
    <text evidence="3">The sequence shown here is derived from an EMBL/GenBank/DDBJ whole genome shotgun (WGS) entry which is preliminary data.</text>
</comment>
<dbReference type="EMBL" id="JAVIJP010000108">
    <property type="protein sequence ID" value="KAL3613612.1"/>
    <property type="molecule type" value="Genomic_DNA"/>
</dbReference>
<evidence type="ECO:0000256" key="2">
    <source>
        <dbReference type="SAM" id="Phobius"/>
    </source>
</evidence>
<reference evidence="4" key="1">
    <citation type="journal article" date="2024" name="IScience">
        <title>Strigolactones Initiate the Formation of Haustorium-like Structures in Castilleja.</title>
        <authorList>
            <person name="Buerger M."/>
            <person name="Peterson D."/>
            <person name="Chory J."/>
        </authorList>
    </citation>
    <scope>NUCLEOTIDE SEQUENCE [LARGE SCALE GENOMIC DNA]</scope>
</reference>
<evidence type="ECO:0000313" key="4">
    <source>
        <dbReference type="Proteomes" id="UP001632038"/>
    </source>
</evidence>
<dbReference type="PANTHER" id="PTHR35990">
    <property type="entry name" value="GAG1AT PROTEIN"/>
    <property type="match status" value="1"/>
</dbReference>
<accession>A0ABD3B8L8</accession>
<evidence type="ECO:0000313" key="3">
    <source>
        <dbReference type="EMBL" id="KAL3613612.1"/>
    </source>
</evidence>
<name>A0ABD3B8L8_9LAMI</name>